<reference evidence="8" key="1">
    <citation type="journal article" date="2015" name="Genome Announc.">
        <title>Draft Genome Sequence of Anaerolineae Strain TC1, a Novel Isolate from a Methanogenic Wastewater Treatment System.</title>
        <authorList>
            <person name="Matsuura N."/>
            <person name="Tourlousse D.M."/>
            <person name="Sun L."/>
            <person name="Toyonaga M."/>
            <person name="Kuroda K."/>
            <person name="Ohashi A."/>
            <person name="Cruz R."/>
            <person name="Yamaguchi T."/>
            <person name="Sekiguchi Y."/>
        </authorList>
    </citation>
    <scope>NUCLEOTIDE SEQUENCE [LARGE SCALE GENOMIC DNA]</scope>
    <source>
        <strain evidence="8">TC1</strain>
    </source>
</reference>
<dbReference type="PANTHER" id="PTHR43663:SF1">
    <property type="entry name" value="CHROMATE TRANSPORTER"/>
    <property type="match status" value="1"/>
</dbReference>
<dbReference type="PANTHER" id="PTHR43663">
    <property type="entry name" value="CHROMATE TRANSPORT PROTEIN-RELATED"/>
    <property type="match status" value="1"/>
</dbReference>
<feature type="transmembrane region" description="Helical" evidence="7">
    <location>
        <begin position="58"/>
        <end position="78"/>
    </location>
</feature>
<protein>
    <submittedName>
        <fullName evidence="8">Chromate transport protein ChrA</fullName>
    </submittedName>
</protein>
<keyword evidence="4 7" id="KW-0812">Transmembrane</keyword>
<dbReference type="GO" id="GO:0005886">
    <property type="term" value="C:plasma membrane"/>
    <property type="evidence" value="ECO:0007669"/>
    <property type="project" value="UniProtKB-SubCell"/>
</dbReference>
<dbReference type="EMBL" id="DF968181">
    <property type="protein sequence ID" value="GAP41122.1"/>
    <property type="molecule type" value="Genomic_DNA"/>
</dbReference>
<feature type="transmembrane region" description="Helical" evidence="7">
    <location>
        <begin position="124"/>
        <end position="145"/>
    </location>
</feature>
<dbReference type="STRING" id="1678840.ATC1_131104"/>
<organism evidence="8">
    <name type="scientific">Flexilinea flocculi</name>
    <dbReference type="NCBI Taxonomy" id="1678840"/>
    <lineage>
        <taxon>Bacteria</taxon>
        <taxon>Bacillati</taxon>
        <taxon>Chloroflexota</taxon>
        <taxon>Anaerolineae</taxon>
        <taxon>Anaerolineales</taxon>
        <taxon>Anaerolineaceae</taxon>
        <taxon>Flexilinea</taxon>
    </lineage>
</organism>
<evidence type="ECO:0000256" key="6">
    <source>
        <dbReference type="ARBA" id="ARBA00023136"/>
    </source>
</evidence>
<dbReference type="Pfam" id="PF02417">
    <property type="entry name" value="Chromate_transp"/>
    <property type="match status" value="1"/>
</dbReference>
<sequence length="202" mass="22131">MENNTEVQFLRSRFKTGCLLFWIYLKSMAFAFTGGMAAIPLIQFDLVKKYKMITEDEFVQIIALSHALPGIIGLNNSIITGHKIAGVFGALMCAMGTILPAFTSMLLVAMLFQKLPQSKIVKGAILGIRAISVAVIFDVAVRIVIRYKKSAFGLAVILTAFAIPLLTGVSSFYAILFSGFIGIMYVTVHKQPNVQVDSKKED</sequence>
<keyword evidence="6 7" id="KW-0472">Membrane</keyword>
<dbReference type="GO" id="GO:0015109">
    <property type="term" value="F:chromate transmembrane transporter activity"/>
    <property type="evidence" value="ECO:0007669"/>
    <property type="project" value="InterPro"/>
</dbReference>
<keyword evidence="3" id="KW-1003">Cell membrane</keyword>
<evidence type="ECO:0000256" key="2">
    <source>
        <dbReference type="ARBA" id="ARBA00005262"/>
    </source>
</evidence>
<evidence type="ECO:0000256" key="7">
    <source>
        <dbReference type="SAM" id="Phobius"/>
    </source>
</evidence>
<evidence type="ECO:0000256" key="5">
    <source>
        <dbReference type="ARBA" id="ARBA00022989"/>
    </source>
</evidence>
<evidence type="ECO:0000256" key="4">
    <source>
        <dbReference type="ARBA" id="ARBA00022692"/>
    </source>
</evidence>
<evidence type="ECO:0000313" key="9">
    <source>
        <dbReference type="Proteomes" id="UP000053370"/>
    </source>
</evidence>
<keyword evidence="9" id="KW-1185">Reference proteome</keyword>
<keyword evidence="5 7" id="KW-1133">Transmembrane helix</keyword>
<evidence type="ECO:0000313" key="8">
    <source>
        <dbReference type="EMBL" id="GAP41122.1"/>
    </source>
</evidence>
<accession>A0A0S7BT41</accession>
<evidence type="ECO:0000256" key="3">
    <source>
        <dbReference type="ARBA" id="ARBA00022475"/>
    </source>
</evidence>
<dbReference type="InterPro" id="IPR052518">
    <property type="entry name" value="CHR_Transporter"/>
</dbReference>
<feature type="transmembrane region" description="Helical" evidence="7">
    <location>
        <begin position="151"/>
        <end position="176"/>
    </location>
</feature>
<gene>
    <name evidence="8" type="ORF">ATC1_131104</name>
</gene>
<evidence type="ECO:0000256" key="1">
    <source>
        <dbReference type="ARBA" id="ARBA00004651"/>
    </source>
</evidence>
<dbReference type="OrthoDB" id="9788907at2"/>
<comment type="similarity">
    <text evidence="2">Belongs to the chromate ion transporter (CHR) (TC 2.A.51) family.</text>
</comment>
<feature type="transmembrane region" description="Helical" evidence="7">
    <location>
        <begin position="84"/>
        <end position="112"/>
    </location>
</feature>
<dbReference type="AlphaFoldDB" id="A0A0S7BT41"/>
<dbReference type="Proteomes" id="UP000053370">
    <property type="component" value="Unassembled WGS sequence"/>
</dbReference>
<comment type="subcellular location">
    <subcellularLocation>
        <location evidence="1">Cell membrane</location>
        <topology evidence="1">Multi-pass membrane protein</topology>
    </subcellularLocation>
</comment>
<feature type="transmembrane region" description="Helical" evidence="7">
    <location>
        <begin position="20"/>
        <end position="46"/>
    </location>
</feature>
<proteinExistence type="inferred from homology"/>
<dbReference type="RefSeq" id="WP_062281706.1">
    <property type="nucleotide sequence ID" value="NZ_DF968181.1"/>
</dbReference>
<dbReference type="InterPro" id="IPR003370">
    <property type="entry name" value="Chromate_transpt"/>
</dbReference>
<name>A0A0S7BT41_9CHLR</name>